<evidence type="ECO:0000256" key="9">
    <source>
        <dbReference type="ARBA" id="ARBA00022842"/>
    </source>
</evidence>
<evidence type="ECO:0000256" key="3">
    <source>
        <dbReference type="ARBA" id="ARBA00012722"/>
    </source>
</evidence>
<evidence type="ECO:0000256" key="10">
    <source>
        <dbReference type="ARBA" id="ARBA00023027"/>
    </source>
</evidence>
<dbReference type="PANTHER" id="PTHR23389:SF9">
    <property type="entry name" value="DNA LIGASE"/>
    <property type="match status" value="1"/>
</dbReference>
<dbReference type="FunFam" id="3.30.470.30:FF:000001">
    <property type="entry name" value="DNA ligase"/>
    <property type="match status" value="1"/>
</dbReference>
<dbReference type="SMART" id="SM00278">
    <property type="entry name" value="HhH1"/>
    <property type="match status" value="3"/>
</dbReference>
<gene>
    <name evidence="14" type="ORF">OBE_16537</name>
</gene>
<dbReference type="InterPro" id="IPR036420">
    <property type="entry name" value="BRCT_dom_sf"/>
</dbReference>
<dbReference type="InterPro" id="IPR003583">
    <property type="entry name" value="Hlx-hairpin-Hlx_DNA-bd_motif"/>
</dbReference>
<dbReference type="InterPro" id="IPR010994">
    <property type="entry name" value="RuvA_2-like"/>
</dbReference>
<dbReference type="NCBIfam" id="TIGR00575">
    <property type="entry name" value="dnlj"/>
    <property type="match status" value="1"/>
</dbReference>
<comment type="function">
    <text evidence="2">DNA ligase that catalyzes the formation of phosphodiester linkages between 5'-phosphoryl and 3'-hydroxyl groups in double-stranded DNA using NAD as a coenzyme and as the energy source for the reaction. It is essential for DNA replication and repair of damaged DNA.</text>
</comment>
<dbReference type="PIRSF" id="PIRSF001604">
    <property type="entry name" value="LigA"/>
    <property type="match status" value="1"/>
</dbReference>
<keyword evidence="6" id="KW-0479">Metal-binding</keyword>
<dbReference type="InterPro" id="IPR041663">
    <property type="entry name" value="DisA/LigA_HHH"/>
</dbReference>
<dbReference type="GO" id="GO:0003677">
    <property type="term" value="F:DNA binding"/>
    <property type="evidence" value="ECO:0007669"/>
    <property type="project" value="InterPro"/>
</dbReference>
<dbReference type="SUPFAM" id="SSF50249">
    <property type="entry name" value="Nucleic acid-binding proteins"/>
    <property type="match status" value="1"/>
</dbReference>
<evidence type="ECO:0000256" key="12">
    <source>
        <dbReference type="ARBA" id="ARBA00034005"/>
    </source>
</evidence>
<dbReference type="SUPFAM" id="SSF56091">
    <property type="entry name" value="DNA ligase/mRNA capping enzyme, catalytic domain"/>
    <property type="match status" value="1"/>
</dbReference>
<evidence type="ECO:0000256" key="6">
    <source>
        <dbReference type="ARBA" id="ARBA00022723"/>
    </source>
</evidence>
<dbReference type="AlphaFoldDB" id="K1RX34"/>
<keyword evidence="11" id="KW-0234">DNA repair</keyword>
<dbReference type="Gene3D" id="3.40.50.10190">
    <property type="entry name" value="BRCT domain"/>
    <property type="match status" value="1"/>
</dbReference>
<evidence type="ECO:0000256" key="11">
    <source>
        <dbReference type="ARBA" id="ARBA00023204"/>
    </source>
</evidence>
<dbReference type="CDD" id="cd17748">
    <property type="entry name" value="BRCT_DNA_ligase_like"/>
    <property type="match status" value="1"/>
</dbReference>
<dbReference type="Gene3D" id="1.10.287.610">
    <property type="entry name" value="Helix hairpin bin"/>
    <property type="match status" value="1"/>
</dbReference>
<dbReference type="GO" id="GO:0005829">
    <property type="term" value="C:cytosol"/>
    <property type="evidence" value="ECO:0007669"/>
    <property type="project" value="TreeGrafter"/>
</dbReference>
<dbReference type="FunFam" id="1.10.150.20:FF:000007">
    <property type="entry name" value="DNA ligase"/>
    <property type="match status" value="1"/>
</dbReference>
<dbReference type="GO" id="GO:0003911">
    <property type="term" value="F:DNA ligase (NAD+) activity"/>
    <property type="evidence" value="ECO:0007669"/>
    <property type="project" value="UniProtKB-EC"/>
</dbReference>
<dbReference type="Pfam" id="PF01653">
    <property type="entry name" value="DNA_ligase_aden"/>
    <property type="match status" value="1"/>
</dbReference>
<dbReference type="EMBL" id="AJWZ01011232">
    <property type="protein sequence ID" value="EKC46005.1"/>
    <property type="molecule type" value="Genomic_DNA"/>
</dbReference>
<dbReference type="Pfam" id="PF03120">
    <property type="entry name" value="OB_DNA_ligase"/>
    <property type="match status" value="1"/>
</dbReference>
<sequence length="667" mass="76076">MDIKKRVEELTNILNDANYKYYVLDEPTITDQEYDKYLRELEELEQKYKEFARDDSPTKRVGGEVLDSFKKVTHKIPMMSLSDVFSESEVVNFDERIKKEGIRPQYVCELKIDGLSVSLLYEHGKLVRAATRGDGVVGEDITHNVKTIKSVPLTLNEDIDIEVRGEIYMSKKSLEKVNLERIKNGEKPLQNARNGAAGSIRQLDSKVAAKRGLDVWIYHLPNPLDYGIHTHYEALEFMKKLGFKTNPNNRLVNNINEVLEFISEKNAERKSLPYDIDGIVIKVNNIDQQQELGFTAKYPKWATAYKFPAEEVLTRLNDIIFTVGRTGQITPNAVLDPVIVMGSTIARATLHNENYIKEKDLRIGDIVSIRKAGDVIPEVVEVKKERRTGNEKNFEMIHNCPICGTTLVKKEGQVDYFCLNEHCPTRKIECLIHFAERDAMNIDGLGEKIMEDFFNFSFIRTIPDIYLLQTHREDLTRLEGYGEKSVTKLLEAIEKSKSNSLEKLLFGLGIPHVGSKTAKIIASHYHNIDNIIKATLEDLSSINDIGEIIAKSIVDYFQKEDNKIIIERLKQYGINMNYLGQKIIKDETFYGKTFVLTGTMTEYKRDEAKNLIENYGGKTSSSVSKKTDVVIAGAEPGSKYDKAVELGITIWSEEDFKKNIEESKRNN</sequence>
<evidence type="ECO:0000256" key="7">
    <source>
        <dbReference type="ARBA" id="ARBA00022763"/>
    </source>
</evidence>
<keyword evidence="8" id="KW-0862">Zinc</keyword>
<dbReference type="FunFam" id="2.40.50.140:FF:000012">
    <property type="entry name" value="DNA ligase"/>
    <property type="match status" value="1"/>
</dbReference>
<keyword evidence="10" id="KW-0520">NAD</keyword>
<dbReference type="Pfam" id="PF03119">
    <property type="entry name" value="DNA_ligase_ZBD"/>
    <property type="match status" value="1"/>
</dbReference>
<reference evidence="14" key="1">
    <citation type="journal article" date="2013" name="Environ. Microbiol.">
        <title>Microbiota from the distal guts of lean and obese adolescents exhibit partial functional redundancy besides clear differences in community structure.</title>
        <authorList>
            <person name="Ferrer M."/>
            <person name="Ruiz A."/>
            <person name="Lanza F."/>
            <person name="Haange S.B."/>
            <person name="Oberbach A."/>
            <person name="Till H."/>
            <person name="Bargiela R."/>
            <person name="Campoy C."/>
            <person name="Segura M.T."/>
            <person name="Richter M."/>
            <person name="von Bergen M."/>
            <person name="Seifert J."/>
            <person name="Suarez A."/>
        </authorList>
    </citation>
    <scope>NUCLEOTIDE SEQUENCE</scope>
</reference>
<organism evidence="14">
    <name type="scientific">human gut metagenome</name>
    <dbReference type="NCBI Taxonomy" id="408170"/>
    <lineage>
        <taxon>unclassified sequences</taxon>
        <taxon>metagenomes</taxon>
        <taxon>organismal metagenomes</taxon>
    </lineage>
</organism>
<dbReference type="InterPro" id="IPR013840">
    <property type="entry name" value="DNAligase_N"/>
</dbReference>
<keyword evidence="7" id="KW-0227">DNA damage</keyword>
<dbReference type="InterPro" id="IPR001679">
    <property type="entry name" value="DNA_ligase"/>
</dbReference>
<dbReference type="EC" id="6.5.1.2" evidence="3"/>
<dbReference type="Gene3D" id="3.30.470.30">
    <property type="entry name" value="DNA ligase/mRNA capping enzyme"/>
    <property type="match status" value="1"/>
</dbReference>
<protein>
    <recommendedName>
        <fullName evidence="3">DNA ligase (NAD(+))</fullName>
        <ecNumber evidence="3">6.5.1.2</ecNumber>
    </recommendedName>
</protein>
<dbReference type="InterPro" id="IPR001357">
    <property type="entry name" value="BRCT_dom"/>
</dbReference>
<accession>K1RX34</accession>
<comment type="cofactor">
    <cofactor evidence="1">
        <name>Mg(2+)</name>
        <dbReference type="ChEBI" id="CHEBI:18420"/>
    </cofactor>
</comment>
<evidence type="ECO:0000256" key="5">
    <source>
        <dbReference type="ARBA" id="ARBA00022705"/>
    </source>
</evidence>
<dbReference type="GO" id="GO:0006260">
    <property type="term" value="P:DNA replication"/>
    <property type="evidence" value="ECO:0007669"/>
    <property type="project" value="UniProtKB-KW"/>
</dbReference>
<dbReference type="Pfam" id="PF12826">
    <property type="entry name" value="HHH_2"/>
    <property type="match status" value="1"/>
</dbReference>
<evidence type="ECO:0000256" key="4">
    <source>
        <dbReference type="ARBA" id="ARBA00022598"/>
    </source>
</evidence>
<name>K1RX34_9ZZZZ</name>
<evidence type="ECO:0000259" key="13">
    <source>
        <dbReference type="PROSITE" id="PS50172"/>
    </source>
</evidence>
<dbReference type="HAMAP" id="MF_01588">
    <property type="entry name" value="DNA_ligase_A"/>
    <property type="match status" value="1"/>
</dbReference>
<dbReference type="Gene3D" id="2.40.50.140">
    <property type="entry name" value="Nucleic acid-binding proteins"/>
    <property type="match status" value="1"/>
</dbReference>
<dbReference type="NCBIfam" id="NF005932">
    <property type="entry name" value="PRK07956.1"/>
    <property type="match status" value="1"/>
</dbReference>
<dbReference type="CDD" id="cd00114">
    <property type="entry name" value="LIGANc"/>
    <property type="match status" value="1"/>
</dbReference>
<dbReference type="PROSITE" id="PS01055">
    <property type="entry name" value="DNA_LIGASE_N1"/>
    <property type="match status" value="1"/>
</dbReference>
<dbReference type="InterPro" id="IPR004150">
    <property type="entry name" value="NAD_DNA_ligase_OB"/>
</dbReference>
<feature type="domain" description="BRCT" evidence="13">
    <location>
        <begin position="584"/>
        <end position="667"/>
    </location>
</feature>
<dbReference type="Gene3D" id="1.10.150.20">
    <property type="entry name" value="5' to 3' exonuclease, C-terminal subdomain"/>
    <property type="match status" value="2"/>
</dbReference>
<dbReference type="SUPFAM" id="SSF47781">
    <property type="entry name" value="RuvA domain 2-like"/>
    <property type="match status" value="1"/>
</dbReference>
<comment type="catalytic activity">
    <reaction evidence="12">
        <text>NAD(+) + (deoxyribonucleotide)n-3'-hydroxyl + 5'-phospho-(deoxyribonucleotide)m = (deoxyribonucleotide)n+m + AMP + beta-nicotinamide D-nucleotide.</text>
        <dbReference type="EC" id="6.5.1.2"/>
    </reaction>
</comment>
<dbReference type="Pfam" id="PF00533">
    <property type="entry name" value="BRCT"/>
    <property type="match status" value="1"/>
</dbReference>
<evidence type="ECO:0000256" key="8">
    <source>
        <dbReference type="ARBA" id="ARBA00022833"/>
    </source>
</evidence>
<evidence type="ECO:0000256" key="1">
    <source>
        <dbReference type="ARBA" id="ARBA00001946"/>
    </source>
</evidence>
<dbReference type="GO" id="GO:0006281">
    <property type="term" value="P:DNA repair"/>
    <property type="evidence" value="ECO:0007669"/>
    <property type="project" value="UniProtKB-KW"/>
</dbReference>
<dbReference type="FunFam" id="1.10.150.20:FF:000006">
    <property type="entry name" value="DNA ligase"/>
    <property type="match status" value="1"/>
</dbReference>
<keyword evidence="4 14" id="KW-0436">Ligase</keyword>
<dbReference type="Gene3D" id="6.20.10.30">
    <property type="match status" value="1"/>
</dbReference>
<proteinExistence type="inferred from homology"/>
<dbReference type="InterPro" id="IPR012340">
    <property type="entry name" value="NA-bd_OB-fold"/>
</dbReference>
<keyword evidence="5" id="KW-0235">DNA replication</keyword>
<dbReference type="InterPro" id="IPR013839">
    <property type="entry name" value="DNAligase_adenylation"/>
</dbReference>
<dbReference type="GO" id="GO:0046872">
    <property type="term" value="F:metal ion binding"/>
    <property type="evidence" value="ECO:0007669"/>
    <property type="project" value="UniProtKB-KW"/>
</dbReference>
<dbReference type="PANTHER" id="PTHR23389">
    <property type="entry name" value="CHROMOSOME TRANSMISSION FIDELITY FACTOR 18"/>
    <property type="match status" value="1"/>
</dbReference>
<dbReference type="PROSITE" id="PS50172">
    <property type="entry name" value="BRCT"/>
    <property type="match status" value="1"/>
</dbReference>
<comment type="caution">
    <text evidence="14">The sequence shown here is derived from an EMBL/GenBank/DDBJ whole genome shotgun (WGS) entry which is preliminary data.</text>
</comment>
<dbReference type="SUPFAM" id="SSF52113">
    <property type="entry name" value="BRCT domain"/>
    <property type="match status" value="1"/>
</dbReference>
<dbReference type="SMART" id="SM00532">
    <property type="entry name" value="LIGANc"/>
    <property type="match status" value="1"/>
</dbReference>
<dbReference type="InterPro" id="IPR018239">
    <property type="entry name" value="DNA_ligase_AS"/>
</dbReference>
<dbReference type="SMART" id="SM00292">
    <property type="entry name" value="BRCT"/>
    <property type="match status" value="1"/>
</dbReference>
<keyword evidence="9" id="KW-0460">Magnesium</keyword>
<evidence type="ECO:0000313" key="14">
    <source>
        <dbReference type="EMBL" id="EKC46005.1"/>
    </source>
</evidence>
<evidence type="ECO:0000256" key="2">
    <source>
        <dbReference type="ARBA" id="ARBA00004067"/>
    </source>
</evidence>
<dbReference type="InterPro" id="IPR004149">
    <property type="entry name" value="Znf_DNAligase_C4"/>
</dbReference>